<name>A0A086ZT54_9BIFI</name>
<dbReference type="EMBL" id="JGYN01000021">
    <property type="protein sequence ID" value="KFI49704.1"/>
    <property type="molecule type" value="Genomic_DNA"/>
</dbReference>
<dbReference type="GO" id="GO:0006355">
    <property type="term" value="P:regulation of DNA-templated transcription"/>
    <property type="evidence" value="ECO:0007669"/>
    <property type="project" value="InterPro"/>
</dbReference>
<dbReference type="Proteomes" id="UP000029108">
    <property type="component" value="Unassembled WGS sequence"/>
</dbReference>
<feature type="domain" description="Antitoxin FitA-like ribbon-helix-helix" evidence="2">
    <location>
        <begin position="3"/>
        <end position="39"/>
    </location>
</feature>
<dbReference type="AlphaFoldDB" id="A0A086ZT54"/>
<dbReference type="Pfam" id="PF22513">
    <property type="entry name" value="FitA-like_RHH"/>
    <property type="match status" value="1"/>
</dbReference>
<dbReference type="InterPro" id="IPR010985">
    <property type="entry name" value="Ribbon_hlx_hlx"/>
</dbReference>
<dbReference type="InterPro" id="IPR013321">
    <property type="entry name" value="Arc_rbn_hlx_hlx"/>
</dbReference>
<evidence type="ECO:0000259" key="2">
    <source>
        <dbReference type="Pfam" id="PF22513"/>
    </source>
</evidence>
<dbReference type="Gene3D" id="1.10.1220.10">
    <property type="entry name" value="Met repressor-like"/>
    <property type="match status" value="1"/>
</dbReference>
<protein>
    <recommendedName>
        <fullName evidence="2">Antitoxin FitA-like ribbon-helix-helix domain-containing protein</fullName>
    </recommendedName>
</protein>
<reference evidence="3 4" key="1">
    <citation type="submission" date="2014-03" db="EMBL/GenBank/DDBJ databases">
        <title>Genomics of Bifidobacteria.</title>
        <authorList>
            <person name="Ventura M."/>
            <person name="Milani C."/>
            <person name="Lugli G.A."/>
        </authorList>
    </citation>
    <scope>NUCLEOTIDE SEQUENCE [LARGE SCALE GENOMIC DNA]</scope>
    <source>
        <strain evidence="3 4">DSM 23969</strain>
    </source>
</reference>
<proteinExistence type="predicted"/>
<gene>
    <name evidence="3" type="ORF">BBIA_1239</name>
</gene>
<feature type="region of interest" description="Disordered" evidence="1">
    <location>
        <begin position="65"/>
        <end position="96"/>
    </location>
</feature>
<evidence type="ECO:0000313" key="3">
    <source>
        <dbReference type="EMBL" id="KFI49704.1"/>
    </source>
</evidence>
<keyword evidence="4" id="KW-1185">Reference proteome</keyword>
<accession>A0A086ZT54</accession>
<comment type="caution">
    <text evidence="3">The sequence shown here is derived from an EMBL/GenBank/DDBJ whole genome shotgun (WGS) entry which is preliminary data.</text>
</comment>
<sequence>MGTLTIRRIDDDVLEKFKEMARRNNRSAEAEARSLLEEVTAEYMARKIMTSADLVAEMHRLLEDDGFDDDEDFVPPRNTYDREPRPVDLGDDHDHS</sequence>
<dbReference type="RefSeq" id="WP_033494563.1">
    <property type="nucleotide sequence ID" value="NZ_JDUU01000018.1"/>
</dbReference>
<dbReference type="STRING" id="1437608.GCA_000771645_00853"/>
<evidence type="ECO:0000256" key="1">
    <source>
        <dbReference type="SAM" id="MobiDB-lite"/>
    </source>
</evidence>
<organism evidence="3 4">
    <name type="scientific">Bifidobacterium biavatii DSM 23969</name>
    <dbReference type="NCBI Taxonomy" id="1437608"/>
    <lineage>
        <taxon>Bacteria</taxon>
        <taxon>Bacillati</taxon>
        <taxon>Actinomycetota</taxon>
        <taxon>Actinomycetes</taxon>
        <taxon>Bifidobacteriales</taxon>
        <taxon>Bifidobacteriaceae</taxon>
        <taxon>Bifidobacterium</taxon>
    </lineage>
</organism>
<dbReference type="InterPro" id="IPR053853">
    <property type="entry name" value="FitA-like_RHH"/>
</dbReference>
<evidence type="ECO:0000313" key="4">
    <source>
        <dbReference type="Proteomes" id="UP000029108"/>
    </source>
</evidence>
<dbReference type="SUPFAM" id="SSF47598">
    <property type="entry name" value="Ribbon-helix-helix"/>
    <property type="match status" value="1"/>
</dbReference>
<feature type="compositionally biased region" description="Basic and acidic residues" evidence="1">
    <location>
        <begin position="79"/>
        <end position="96"/>
    </location>
</feature>
<dbReference type="eggNOG" id="COG4691">
    <property type="taxonomic scope" value="Bacteria"/>
</dbReference>